<name>A0A1V0UBB6_STRVN</name>
<dbReference type="EMBL" id="CP020570">
    <property type="protein sequence ID" value="ARF62268.1"/>
    <property type="molecule type" value="Genomic_DNA"/>
</dbReference>
<evidence type="ECO:0000313" key="2">
    <source>
        <dbReference type="Proteomes" id="UP000192445"/>
    </source>
</evidence>
<dbReference type="RefSeq" id="WP_083192573.1">
    <property type="nucleotide sequence ID" value="NZ_CP020570.1"/>
</dbReference>
<dbReference type="Proteomes" id="UP000192445">
    <property type="component" value="Chromosome"/>
</dbReference>
<reference evidence="1 2" key="1">
    <citation type="submission" date="2017-03" db="EMBL/GenBank/DDBJ databases">
        <title>Complete Genome Sequence of a natural compounds producer, Streptomyces violaceus S21.</title>
        <authorList>
            <person name="Zhong C."/>
            <person name="Zhao Z."/>
            <person name="Fu J."/>
            <person name="Zong G."/>
            <person name="Qin R."/>
            <person name="Cao G."/>
        </authorList>
    </citation>
    <scope>NUCLEOTIDE SEQUENCE [LARGE SCALE GENOMIC DNA]</scope>
    <source>
        <strain evidence="1 2">S21</strain>
    </source>
</reference>
<gene>
    <name evidence="1" type="ORF">B1H20_13270</name>
</gene>
<sequence length="171" mass="20083">MSRFRDRMTGTKYPESGLAPLPAEEVRAALFAVNGAEKPFRVRHALPTEKGDLVAEWRVLEPAWRSYFVRTQVDRLMKTRMLLDPEKHEVRSLDEEWQVTWLGDTPRLATSRAYGRGQLTTVIWEWEYERDADGHRRRVKVYRFDSRVMKGALQKAVLGAGWTWRGKMYKL</sequence>
<dbReference type="AlphaFoldDB" id="A0A1V0UBB6"/>
<organism evidence="1 2">
    <name type="scientific">Streptomyces violaceoruber</name>
    <dbReference type="NCBI Taxonomy" id="1935"/>
    <lineage>
        <taxon>Bacteria</taxon>
        <taxon>Bacillati</taxon>
        <taxon>Actinomycetota</taxon>
        <taxon>Actinomycetes</taxon>
        <taxon>Kitasatosporales</taxon>
        <taxon>Streptomycetaceae</taxon>
        <taxon>Streptomyces</taxon>
        <taxon>Streptomyces violaceoruber group</taxon>
    </lineage>
</organism>
<protein>
    <submittedName>
        <fullName evidence="1">Uncharacterized protein</fullName>
    </submittedName>
</protein>
<proteinExistence type="predicted"/>
<dbReference type="KEGG" id="svu:B1H20_13270"/>
<evidence type="ECO:0000313" key="1">
    <source>
        <dbReference type="EMBL" id="ARF62268.1"/>
    </source>
</evidence>
<accession>A0A1V0UBB6</accession>
<dbReference type="STRING" id="1935.B1H20_13270"/>
<dbReference type="OrthoDB" id="4299760at2"/>